<evidence type="ECO:0000259" key="1">
    <source>
        <dbReference type="Pfam" id="PF06985"/>
    </source>
</evidence>
<dbReference type="Pfam" id="PF06985">
    <property type="entry name" value="HET"/>
    <property type="match status" value="1"/>
</dbReference>
<dbReference type="EMBL" id="MU839828">
    <property type="protein sequence ID" value="KAK1758890.1"/>
    <property type="molecule type" value="Genomic_DNA"/>
</dbReference>
<protein>
    <submittedName>
        <fullName evidence="3">Heterokaryon incompatibility protein-domain-containing protein</fullName>
    </submittedName>
</protein>
<name>A0AAJ0BJ34_9PEZI</name>
<accession>A0AAJ0BJ34</accession>
<gene>
    <name evidence="3" type="ORF">QBC47DRAFT_270555</name>
</gene>
<sequence>MHLLNVRTRRIEEFYGKTIPKYAILSHTWGRHEISFQAMQSYGARYKRWPRKLSGLCMQAAADGIDYVWIDTCCINKKDLVELSESINSMFTWYQKATVCYVYLADVQLESGGKTGTNWRAFRRSRWFTRGWTLQELLAPDQMKFYDSEWTFFGTKRELSAKLQAITNIPRSFILGATPVSEASVAQRFSWVASRETTRVEDMAYCLLGLFNVNMPMIYGEGEKAFVRLQHEIMKVHRDQSILAWGFDVDDEGNLRTNLQQNQTEVLATRPQQFRHCGRLVKSQNFRSQNTFEWLTGTLKLQLTLYTDPDDGEAYGLLNCGHEATLDKVVGLALVKLPAEGSDCYTRKPG</sequence>
<evidence type="ECO:0000259" key="2">
    <source>
        <dbReference type="Pfam" id="PF26640"/>
    </source>
</evidence>
<dbReference type="InterPro" id="IPR010730">
    <property type="entry name" value="HET"/>
</dbReference>
<dbReference type="Pfam" id="PF26640">
    <property type="entry name" value="DUF8212"/>
    <property type="match status" value="1"/>
</dbReference>
<dbReference type="Proteomes" id="UP001239445">
    <property type="component" value="Unassembled WGS sequence"/>
</dbReference>
<dbReference type="PANTHER" id="PTHR10622:SF10">
    <property type="entry name" value="HET DOMAIN-CONTAINING PROTEIN"/>
    <property type="match status" value="1"/>
</dbReference>
<reference evidence="3" key="1">
    <citation type="submission" date="2023-06" db="EMBL/GenBank/DDBJ databases">
        <title>Genome-scale phylogeny and comparative genomics of the fungal order Sordariales.</title>
        <authorList>
            <consortium name="Lawrence Berkeley National Laboratory"/>
            <person name="Hensen N."/>
            <person name="Bonometti L."/>
            <person name="Westerberg I."/>
            <person name="Brannstrom I.O."/>
            <person name="Guillou S."/>
            <person name="Cros-Aarteil S."/>
            <person name="Calhoun S."/>
            <person name="Haridas S."/>
            <person name="Kuo A."/>
            <person name="Mondo S."/>
            <person name="Pangilinan J."/>
            <person name="Riley R."/>
            <person name="Labutti K."/>
            <person name="Andreopoulos B."/>
            <person name="Lipzen A."/>
            <person name="Chen C."/>
            <person name="Yanf M."/>
            <person name="Daum C."/>
            <person name="Ng V."/>
            <person name="Clum A."/>
            <person name="Steindorff A."/>
            <person name="Ohm R."/>
            <person name="Martin F."/>
            <person name="Silar P."/>
            <person name="Natvig D."/>
            <person name="Lalanne C."/>
            <person name="Gautier V."/>
            <person name="Ament-Velasquez S.L."/>
            <person name="Kruys A."/>
            <person name="Hutchinson M.I."/>
            <person name="Powell A.J."/>
            <person name="Barry K."/>
            <person name="Miller A.N."/>
            <person name="Grigoriev I.V."/>
            <person name="Debuchy R."/>
            <person name="Gladieux P."/>
            <person name="Thoren M.H."/>
            <person name="Johannesson H."/>
        </authorList>
    </citation>
    <scope>NUCLEOTIDE SEQUENCE</scope>
    <source>
        <strain evidence="3">PSN4</strain>
    </source>
</reference>
<proteinExistence type="predicted"/>
<evidence type="ECO:0000313" key="4">
    <source>
        <dbReference type="Proteomes" id="UP001239445"/>
    </source>
</evidence>
<feature type="domain" description="DUF8212" evidence="2">
    <location>
        <begin position="224"/>
        <end position="278"/>
    </location>
</feature>
<feature type="non-terminal residue" evidence="3">
    <location>
        <position position="350"/>
    </location>
</feature>
<evidence type="ECO:0000313" key="3">
    <source>
        <dbReference type="EMBL" id="KAK1758890.1"/>
    </source>
</evidence>
<feature type="domain" description="Heterokaryon incompatibility" evidence="1">
    <location>
        <begin position="22"/>
        <end position="111"/>
    </location>
</feature>
<dbReference type="InterPro" id="IPR058525">
    <property type="entry name" value="DUF8212"/>
</dbReference>
<comment type="caution">
    <text evidence="3">The sequence shown here is derived from an EMBL/GenBank/DDBJ whole genome shotgun (WGS) entry which is preliminary data.</text>
</comment>
<dbReference type="AlphaFoldDB" id="A0AAJ0BJ34"/>
<organism evidence="3 4">
    <name type="scientific">Echria macrotheca</name>
    <dbReference type="NCBI Taxonomy" id="438768"/>
    <lineage>
        <taxon>Eukaryota</taxon>
        <taxon>Fungi</taxon>
        <taxon>Dikarya</taxon>
        <taxon>Ascomycota</taxon>
        <taxon>Pezizomycotina</taxon>
        <taxon>Sordariomycetes</taxon>
        <taxon>Sordariomycetidae</taxon>
        <taxon>Sordariales</taxon>
        <taxon>Schizotheciaceae</taxon>
        <taxon>Echria</taxon>
    </lineage>
</organism>
<dbReference type="PANTHER" id="PTHR10622">
    <property type="entry name" value="HET DOMAIN-CONTAINING PROTEIN"/>
    <property type="match status" value="1"/>
</dbReference>
<keyword evidence="4" id="KW-1185">Reference proteome</keyword>